<dbReference type="PANTHER" id="PTHR23155:SF1193">
    <property type="entry name" value="DISEASE RESISTANCE PROTEIN RPP13-RELATED"/>
    <property type="match status" value="1"/>
</dbReference>
<keyword evidence="3" id="KW-0677">Repeat</keyword>
<dbReference type="InterPro" id="IPR058922">
    <property type="entry name" value="WHD_DRP"/>
</dbReference>
<dbReference type="InterPro" id="IPR002182">
    <property type="entry name" value="NB-ARC"/>
</dbReference>
<evidence type="ECO:0000259" key="10">
    <source>
        <dbReference type="Pfam" id="PF23598"/>
    </source>
</evidence>
<accession>A0ABD1TB15</accession>
<dbReference type="Pfam" id="PF18052">
    <property type="entry name" value="Rx_N"/>
    <property type="match status" value="1"/>
</dbReference>
<dbReference type="AlphaFoldDB" id="A0ABD1TB15"/>
<dbReference type="CDD" id="cd14798">
    <property type="entry name" value="RX-CC_like"/>
    <property type="match status" value="1"/>
</dbReference>
<evidence type="ECO:0000259" key="9">
    <source>
        <dbReference type="Pfam" id="PF23559"/>
    </source>
</evidence>
<feature type="domain" description="Disease resistance protein winged helix" evidence="9">
    <location>
        <begin position="398"/>
        <end position="447"/>
    </location>
</feature>
<name>A0ABD1TB15_9LAMI</name>
<dbReference type="Proteomes" id="UP001604277">
    <property type="component" value="Unassembled WGS sequence"/>
</dbReference>
<keyword evidence="4" id="KW-0547">Nucleotide-binding</keyword>
<evidence type="ECO:0000256" key="5">
    <source>
        <dbReference type="ARBA" id="ARBA00022821"/>
    </source>
</evidence>
<dbReference type="Pfam" id="PF23598">
    <property type="entry name" value="LRR_14"/>
    <property type="match status" value="1"/>
</dbReference>
<dbReference type="SUPFAM" id="SSF52540">
    <property type="entry name" value="P-loop containing nucleoside triphosphate hydrolases"/>
    <property type="match status" value="1"/>
</dbReference>
<evidence type="ECO:0000256" key="6">
    <source>
        <dbReference type="ARBA" id="ARBA00022840"/>
    </source>
</evidence>
<feature type="domain" description="NB-ARC" evidence="7">
    <location>
        <begin position="193"/>
        <end position="360"/>
    </location>
</feature>
<dbReference type="Gene3D" id="1.10.8.430">
    <property type="entry name" value="Helical domain of apoptotic protease-activating factors"/>
    <property type="match status" value="1"/>
</dbReference>
<evidence type="ECO:0000256" key="1">
    <source>
        <dbReference type="ARBA" id="ARBA00008894"/>
    </source>
</evidence>
<evidence type="ECO:0000256" key="2">
    <source>
        <dbReference type="ARBA" id="ARBA00022614"/>
    </source>
</evidence>
<dbReference type="Pfam" id="PF00931">
    <property type="entry name" value="NB-ARC"/>
    <property type="match status" value="1"/>
</dbReference>
<evidence type="ECO:0000259" key="8">
    <source>
        <dbReference type="Pfam" id="PF18052"/>
    </source>
</evidence>
<gene>
    <name evidence="11" type="ORF">Fot_33563</name>
</gene>
<dbReference type="Pfam" id="PF23559">
    <property type="entry name" value="WHD_DRP"/>
    <property type="match status" value="1"/>
</dbReference>
<feature type="domain" description="Disease resistance N-terminal" evidence="8">
    <location>
        <begin position="20"/>
        <end position="97"/>
    </location>
</feature>
<evidence type="ECO:0000313" key="11">
    <source>
        <dbReference type="EMBL" id="KAL2509916.1"/>
    </source>
</evidence>
<evidence type="ECO:0000256" key="4">
    <source>
        <dbReference type="ARBA" id="ARBA00022741"/>
    </source>
</evidence>
<dbReference type="InterPro" id="IPR038005">
    <property type="entry name" value="RX-like_CC"/>
</dbReference>
<evidence type="ECO:0000259" key="7">
    <source>
        <dbReference type="Pfam" id="PF00931"/>
    </source>
</evidence>
<dbReference type="PANTHER" id="PTHR23155">
    <property type="entry name" value="DISEASE RESISTANCE PROTEIN RP"/>
    <property type="match status" value="1"/>
</dbReference>
<evidence type="ECO:0000313" key="12">
    <source>
        <dbReference type="Proteomes" id="UP001604277"/>
    </source>
</evidence>
<dbReference type="InterPro" id="IPR042197">
    <property type="entry name" value="Apaf_helical"/>
</dbReference>
<dbReference type="InterPro" id="IPR041118">
    <property type="entry name" value="Rx_N"/>
</dbReference>
<keyword evidence="2" id="KW-0433">Leucine-rich repeat</keyword>
<reference evidence="12" key="1">
    <citation type="submission" date="2024-07" db="EMBL/GenBank/DDBJ databases">
        <title>Two chromosome-level genome assemblies of Korean endemic species Abeliophyllum distichum and Forsythia ovata (Oleaceae).</title>
        <authorList>
            <person name="Jang H."/>
        </authorList>
    </citation>
    <scope>NUCLEOTIDE SEQUENCE [LARGE SCALE GENOMIC DNA]</scope>
</reference>
<keyword evidence="12" id="KW-1185">Reference proteome</keyword>
<comment type="caution">
    <text evidence="11">The sequence shown here is derived from an EMBL/GenBank/DDBJ whole genome shotgun (WGS) entry which is preliminary data.</text>
</comment>
<dbReference type="SUPFAM" id="SSF52058">
    <property type="entry name" value="L domain-like"/>
    <property type="match status" value="1"/>
</dbReference>
<organism evidence="11 12">
    <name type="scientific">Forsythia ovata</name>
    <dbReference type="NCBI Taxonomy" id="205694"/>
    <lineage>
        <taxon>Eukaryota</taxon>
        <taxon>Viridiplantae</taxon>
        <taxon>Streptophyta</taxon>
        <taxon>Embryophyta</taxon>
        <taxon>Tracheophyta</taxon>
        <taxon>Spermatophyta</taxon>
        <taxon>Magnoliopsida</taxon>
        <taxon>eudicotyledons</taxon>
        <taxon>Gunneridae</taxon>
        <taxon>Pentapetalae</taxon>
        <taxon>asterids</taxon>
        <taxon>lamiids</taxon>
        <taxon>Lamiales</taxon>
        <taxon>Oleaceae</taxon>
        <taxon>Forsythieae</taxon>
        <taxon>Forsythia</taxon>
    </lineage>
</organism>
<keyword evidence="6" id="KW-0067">ATP-binding</keyword>
<evidence type="ECO:0000256" key="3">
    <source>
        <dbReference type="ARBA" id="ARBA00022737"/>
    </source>
</evidence>
<dbReference type="PRINTS" id="PR00364">
    <property type="entry name" value="DISEASERSIST"/>
</dbReference>
<dbReference type="InterPro" id="IPR032675">
    <property type="entry name" value="LRR_dom_sf"/>
</dbReference>
<sequence>MSDNIFVQVELAGTALEFLQEKLNHLRQSDDNLILELKSLYNNLYLLKDFLEDSMKMRRKNKVLKEVARQIRDVVNEAEDTVDMLVSQAAVRKSRGLSGKVFHKFDYSAKRSLKLQIKSRGLFGKVFHVFDYSAKRSLKLQIKSISKKVKYISEDTKDFGFDALLKLDEEESAKITKVSKAPIVEDDYVVGFEDEAEKVIELLTRESDELEVVSIVGMPGLGKTTLANLIYHHPHMEYEFYNRAWVYISQEYSRKEVFLNICGHFAKPRDEMYKMTDENIAKELRAYLEIGKYLIVVDDVWTEDAWDDLKIAFPKNNKNGRILLTSRNKRVAKHANPNVEPHNLRFLTLDESWILLLRKALGTVECPNELRQYGMLIANKCGGLPLALAVIGGILLEKGFIQQKRGTSLEDIAEEYLGDLVDRNLVMVGDRRVDGKVKRCFLHSFVYAFCKNQAEHENFFQEIKPFDQDTYSSSNYALENYGRISIHSGVSNYISSKPHGPRVRSFLCFSSEKIILQAEDISAIPRAFKLLRVLDARPISFTRFPTDLVQLVHLRYLVLSSDFKILPAAISSLWNMQTLIVETSSRTLEIKGDIWKMIQLRHLKTNASTSLPGPLAKSRKKRDDSLINANLRTVSTISPESCADVLARASYLKKLGIRGPLAELLDTNGASSLFDSLKKLDSLKLLNDAFPLPPSEGKLPGLPQRDKFPPNLKKLTLADTRLDWVHMSTLGLLPKLEILKLKDNAYEGESWKAEDGGFRALKVLHIGRTKLVQWEASAHHFPRLESLRLKHCSNLLAVPLGLADVSSLQIIDLYRTSKSAADSARKIQQHKIFMQGKSYKQTTKSSEFRLSIYPPDQDQ</sequence>
<dbReference type="Gene3D" id="3.40.50.300">
    <property type="entry name" value="P-loop containing nucleotide triphosphate hydrolases"/>
    <property type="match status" value="1"/>
</dbReference>
<dbReference type="EMBL" id="JBFOLJ010000009">
    <property type="protein sequence ID" value="KAL2509916.1"/>
    <property type="molecule type" value="Genomic_DNA"/>
</dbReference>
<dbReference type="GO" id="GO:0051707">
    <property type="term" value="P:response to other organism"/>
    <property type="evidence" value="ECO:0007669"/>
    <property type="project" value="UniProtKB-ARBA"/>
</dbReference>
<proteinExistence type="inferred from homology"/>
<comment type="similarity">
    <text evidence="1">Belongs to the disease resistance NB-LRR family.</text>
</comment>
<protein>
    <submittedName>
        <fullName evidence="11">Disease resistance RPP8-like protein 3</fullName>
    </submittedName>
</protein>
<dbReference type="GO" id="GO:0006952">
    <property type="term" value="P:defense response"/>
    <property type="evidence" value="ECO:0007669"/>
    <property type="project" value="UniProtKB-KW"/>
</dbReference>
<dbReference type="Gene3D" id="1.20.5.4130">
    <property type="match status" value="1"/>
</dbReference>
<dbReference type="GO" id="GO:0005524">
    <property type="term" value="F:ATP binding"/>
    <property type="evidence" value="ECO:0007669"/>
    <property type="project" value="UniProtKB-KW"/>
</dbReference>
<dbReference type="FunFam" id="3.40.50.300:FF:001091">
    <property type="entry name" value="Probable disease resistance protein At1g61300"/>
    <property type="match status" value="1"/>
</dbReference>
<dbReference type="Gene3D" id="3.80.10.10">
    <property type="entry name" value="Ribonuclease Inhibitor"/>
    <property type="match status" value="1"/>
</dbReference>
<dbReference type="InterPro" id="IPR027417">
    <property type="entry name" value="P-loop_NTPase"/>
</dbReference>
<dbReference type="InterPro" id="IPR055414">
    <property type="entry name" value="LRR_R13L4/SHOC2-like"/>
</dbReference>
<feature type="domain" description="Disease resistance R13L4/SHOC-2-like LRR" evidence="10">
    <location>
        <begin position="503"/>
        <end position="822"/>
    </location>
</feature>
<dbReference type="InterPro" id="IPR044974">
    <property type="entry name" value="Disease_R_plants"/>
</dbReference>
<keyword evidence="5" id="KW-0611">Plant defense</keyword>